<reference evidence="7" key="1">
    <citation type="journal article" date="2015" name="Genome Announc.">
        <title>Draft genome sequence of the cellulolytic fungus Chaetomium globosum.</title>
        <authorList>
            <person name="Cuomo C.A."/>
            <person name="Untereiner W.A."/>
            <person name="Ma L.-J."/>
            <person name="Grabherr M."/>
            <person name="Birren B.W."/>
        </authorList>
    </citation>
    <scope>NUCLEOTIDE SEQUENCE [LARGE SCALE GENOMIC DNA]</scope>
    <source>
        <strain evidence="7">ATCC 6205 / CBS 148.51 / DSM 1962 / NBRC 6347 / NRRL 1970</strain>
    </source>
</reference>
<dbReference type="InterPro" id="IPR036291">
    <property type="entry name" value="NAD(P)-bd_dom_sf"/>
</dbReference>
<dbReference type="RefSeq" id="XP_001220272.1">
    <property type="nucleotide sequence ID" value="XM_001220271.1"/>
</dbReference>
<dbReference type="Gene3D" id="3.90.25.10">
    <property type="entry name" value="UDP-galactose 4-epimerase, domain 1"/>
    <property type="match status" value="1"/>
</dbReference>
<dbReference type="STRING" id="306901.Q2HFF3"/>
<dbReference type="PANTHER" id="PTHR43162:SF1">
    <property type="entry name" value="PRESTALK A DIFFERENTIATION PROTEIN A"/>
    <property type="match status" value="1"/>
</dbReference>
<dbReference type="EMBL" id="CH408029">
    <property type="protein sequence ID" value="EAQ92816.1"/>
    <property type="molecule type" value="Genomic_DNA"/>
</dbReference>
<dbReference type="GO" id="GO:0035835">
    <property type="term" value="P:indole alkaloid biosynthetic process"/>
    <property type="evidence" value="ECO:0007669"/>
    <property type="project" value="UniProtKB-UniPathway"/>
</dbReference>
<sequence>MPTSSQPAILVLGGTGTVGSRIVSQLAASSHPHRILVASRNTSKNAVAPKTDGPNVQPVPFDWHNTDTWDDLFSTTDNNKTNIAAVFLIAPPTLGAEQTMIDFVDLARSRGVPRFVLLSASPIEAGGPAMGKVHAYLRELGQRGEVEWAALRPTWFQQNFADLPFHVEGIKNDSKVYSATSDAKIPWVSADDIAAVAVRTLTDEVAPNSEYLVLGSELLSYGEIANILSEVLGRKIVHVDLSPEELEQRHQSFGMPEDYSRMMSAMDTSVKNGSENRTNDVILAVTGSVPRKFRDFALSVKEVWGTGGSA</sequence>
<dbReference type="SUPFAM" id="SSF51735">
    <property type="entry name" value="NAD(P)-binding Rossmann-fold domains"/>
    <property type="match status" value="1"/>
</dbReference>
<evidence type="ECO:0000313" key="7">
    <source>
        <dbReference type="Proteomes" id="UP000001056"/>
    </source>
</evidence>
<dbReference type="OMA" id="LMCERFL"/>
<organism evidence="6 7">
    <name type="scientific">Chaetomium globosum (strain ATCC 6205 / CBS 148.51 / DSM 1962 / NBRC 6347 / NRRL 1970)</name>
    <name type="common">Soil fungus</name>
    <dbReference type="NCBI Taxonomy" id="306901"/>
    <lineage>
        <taxon>Eukaryota</taxon>
        <taxon>Fungi</taxon>
        <taxon>Dikarya</taxon>
        <taxon>Ascomycota</taxon>
        <taxon>Pezizomycotina</taxon>
        <taxon>Sordariomycetes</taxon>
        <taxon>Sordariomycetidae</taxon>
        <taxon>Sordariales</taxon>
        <taxon>Chaetomiaceae</taxon>
        <taxon>Chaetomium</taxon>
    </lineage>
</organism>
<evidence type="ECO:0000256" key="1">
    <source>
        <dbReference type="ARBA" id="ARBA00005107"/>
    </source>
</evidence>
<evidence type="ECO:0000256" key="4">
    <source>
        <dbReference type="ARBA" id="ARBA00023002"/>
    </source>
</evidence>
<name>Q2HFF3_CHAGB</name>
<dbReference type="AlphaFoldDB" id="Q2HFF3"/>
<evidence type="ECO:0000313" key="6">
    <source>
        <dbReference type="EMBL" id="EAQ92816.1"/>
    </source>
</evidence>
<evidence type="ECO:0000256" key="3">
    <source>
        <dbReference type="ARBA" id="ARBA00022589"/>
    </source>
</evidence>
<dbReference type="HOGENOM" id="CLU_007383_10_6_1"/>
<dbReference type="Pfam" id="PF05368">
    <property type="entry name" value="NmrA"/>
    <property type="match status" value="1"/>
</dbReference>
<keyword evidence="7" id="KW-1185">Reference proteome</keyword>
<accession>Q2HFF3</accession>
<dbReference type="InterPro" id="IPR008030">
    <property type="entry name" value="NmrA-like"/>
</dbReference>
<keyword evidence="4" id="KW-0560">Oxidoreductase</keyword>
<comment type="similarity">
    <text evidence="2">Belongs to the fgaFS/easG family.</text>
</comment>
<dbReference type="InParanoid" id="Q2HFF3"/>
<comment type="pathway">
    <text evidence="1">Alkaloid biosynthesis; ergot alkaloid biosynthesis.</text>
</comment>
<dbReference type="GeneID" id="4386789"/>
<keyword evidence="3" id="KW-0017">Alkaloid metabolism</keyword>
<dbReference type="GO" id="GO:0016491">
    <property type="term" value="F:oxidoreductase activity"/>
    <property type="evidence" value="ECO:0007669"/>
    <property type="project" value="UniProtKB-KW"/>
</dbReference>
<dbReference type="VEuPathDB" id="FungiDB:CHGG_01051"/>
<dbReference type="PANTHER" id="PTHR43162">
    <property type="match status" value="1"/>
</dbReference>
<evidence type="ECO:0000259" key="5">
    <source>
        <dbReference type="Pfam" id="PF05368"/>
    </source>
</evidence>
<dbReference type="Gene3D" id="3.40.50.720">
    <property type="entry name" value="NAD(P)-binding Rossmann-like Domain"/>
    <property type="match status" value="1"/>
</dbReference>
<proteinExistence type="inferred from homology"/>
<dbReference type="NCBIfam" id="TIGR03649">
    <property type="entry name" value="ergot_EASG"/>
    <property type="match status" value="1"/>
</dbReference>
<evidence type="ECO:0000256" key="2">
    <source>
        <dbReference type="ARBA" id="ARBA00005372"/>
    </source>
</evidence>
<dbReference type="Proteomes" id="UP000001056">
    <property type="component" value="Unassembled WGS sequence"/>
</dbReference>
<feature type="domain" description="NmrA-like" evidence="5">
    <location>
        <begin position="8"/>
        <end position="268"/>
    </location>
</feature>
<dbReference type="eggNOG" id="ENOG502RYYU">
    <property type="taxonomic scope" value="Eukaryota"/>
</dbReference>
<protein>
    <recommendedName>
        <fullName evidence="5">NmrA-like domain-containing protein</fullName>
    </recommendedName>
</protein>
<gene>
    <name evidence="6" type="ORF">CHGG_01051</name>
</gene>
<dbReference type="UniPathway" id="UPA00327"/>
<dbReference type="OrthoDB" id="9997102at2759"/>
<dbReference type="InterPro" id="IPR019901">
    <property type="entry name" value="Ergot_alkaloid_biosynthesis"/>
</dbReference>
<dbReference type="InterPro" id="IPR051604">
    <property type="entry name" value="Ergot_Alk_Oxidoreductase"/>
</dbReference>